<feature type="region of interest" description="Disordered" evidence="1">
    <location>
        <begin position="1"/>
        <end position="22"/>
    </location>
</feature>
<dbReference type="Proteomes" id="UP000002368">
    <property type="component" value="Chromosome"/>
</dbReference>
<evidence type="ECO:0000256" key="1">
    <source>
        <dbReference type="SAM" id="MobiDB-lite"/>
    </source>
</evidence>
<dbReference type="HOGENOM" id="CLU_2699933_0_0_9"/>
<evidence type="ECO:0000313" key="3">
    <source>
        <dbReference type="Proteomes" id="UP000002368"/>
    </source>
</evidence>
<keyword evidence="3" id="KW-1185">Reference proteome</keyword>
<sequence>MLWTGKTVASPNKTTTGMPLANTTPFSDLSRHVVCWRKEIFGDENPDGQNRLGKVIDLATAGFGLVAALARPE</sequence>
<feature type="compositionally biased region" description="Polar residues" evidence="1">
    <location>
        <begin position="7"/>
        <end position="22"/>
    </location>
</feature>
<gene>
    <name evidence="2" type="ordered locus">Btus_2940</name>
</gene>
<dbReference type="AlphaFoldDB" id="D5WVN0"/>
<accession>D5WVN0</accession>
<reference evidence="2 3" key="1">
    <citation type="journal article" date="2011" name="Stand. Genomic Sci.">
        <title>Complete genome sequence of the thermophilic, hydrogen-oxidizing Bacillus tusciae type strain (T2) and reclassification in the new genus, Kyrpidia gen. nov. as Kyrpidia tusciae comb. nov. and emendation of the family Alicyclobacillaceae da Costa and Rainey, 2010.</title>
        <authorList>
            <person name="Klenk H.P."/>
            <person name="Lapidus A."/>
            <person name="Chertkov O."/>
            <person name="Copeland A."/>
            <person name="Del Rio T.G."/>
            <person name="Nolan M."/>
            <person name="Lucas S."/>
            <person name="Chen F."/>
            <person name="Tice H."/>
            <person name="Cheng J.F."/>
            <person name="Han C."/>
            <person name="Bruce D."/>
            <person name="Goodwin L."/>
            <person name="Pitluck S."/>
            <person name="Pati A."/>
            <person name="Ivanova N."/>
            <person name="Mavromatis K."/>
            <person name="Daum C."/>
            <person name="Chen A."/>
            <person name="Palaniappan K."/>
            <person name="Chang Y.J."/>
            <person name="Land M."/>
            <person name="Hauser L."/>
            <person name="Jeffries C.D."/>
            <person name="Detter J.C."/>
            <person name="Rohde M."/>
            <person name="Abt B."/>
            <person name="Pukall R."/>
            <person name="Goker M."/>
            <person name="Bristow J."/>
            <person name="Markowitz V."/>
            <person name="Hugenholtz P."/>
            <person name="Eisen J.A."/>
        </authorList>
    </citation>
    <scope>NUCLEOTIDE SEQUENCE [LARGE SCALE GENOMIC DNA]</scope>
    <source>
        <strain evidence="2 3">DSM 2912</strain>
    </source>
</reference>
<protein>
    <submittedName>
        <fullName evidence="2">Uncharacterized protein</fullName>
    </submittedName>
</protein>
<evidence type="ECO:0000313" key="2">
    <source>
        <dbReference type="EMBL" id="ADG07573.1"/>
    </source>
</evidence>
<organism evidence="2 3">
    <name type="scientific">Kyrpidia tusciae (strain DSM 2912 / NBRC 15312 / T2)</name>
    <name type="common">Bacillus tusciae</name>
    <dbReference type="NCBI Taxonomy" id="562970"/>
    <lineage>
        <taxon>Bacteria</taxon>
        <taxon>Bacillati</taxon>
        <taxon>Bacillota</taxon>
        <taxon>Bacilli</taxon>
        <taxon>Bacillales</taxon>
        <taxon>Alicyclobacillaceae</taxon>
        <taxon>Kyrpidia</taxon>
    </lineage>
</organism>
<name>D5WVN0_KYRT2</name>
<dbReference type="EMBL" id="CP002017">
    <property type="protein sequence ID" value="ADG07573.1"/>
    <property type="molecule type" value="Genomic_DNA"/>
</dbReference>
<proteinExistence type="predicted"/>
<dbReference type="KEGG" id="bts:Btus_2940"/>